<dbReference type="SMART" id="SM00906">
    <property type="entry name" value="Fungal_trans"/>
    <property type="match status" value="1"/>
</dbReference>
<evidence type="ECO:0000256" key="2">
    <source>
        <dbReference type="ARBA" id="ARBA00022723"/>
    </source>
</evidence>
<evidence type="ECO:0000256" key="3">
    <source>
        <dbReference type="ARBA" id="ARBA00022833"/>
    </source>
</evidence>
<feature type="region of interest" description="Disordered" evidence="8">
    <location>
        <begin position="1"/>
        <end position="37"/>
    </location>
</feature>
<feature type="domain" description="Zn(2)-C6 fungal-type" evidence="9">
    <location>
        <begin position="38"/>
        <end position="68"/>
    </location>
</feature>
<dbReference type="InterPro" id="IPR001138">
    <property type="entry name" value="Zn2Cys6_DnaBD"/>
</dbReference>
<dbReference type="Proteomes" id="UP001498771">
    <property type="component" value="Unassembled WGS sequence"/>
</dbReference>
<evidence type="ECO:0000256" key="6">
    <source>
        <dbReference type="ARBA" id="ARBA00023163"/>
    </source>
</evidence>
<evidence type="ECO:0000259" key="9">
    <source>
        <dbReference type="PROSITE" id="PS00463"/>
    </source>
</evidence>
<dbReference type="InterPro" id="IPR007219">
    <property type="entry name" value="XnlR_reg_dom"/>
</dbReference>
<dbReference type="Pfam" id="PF04082">
    <property type="entry name" value="Fungal_trans"/>
    <property type="match status" value="1"/>
</dbReference>
<evidence type="ECO:0000256" key="5">
    <source>
        <dbReference type="ARBA" id="ARBA00023125"/>
    </source>
</evidence>
<reference evidence="10 11" key="1">
    <citation type="submission" date="2024-03" db="EMBL/GenBank/DDBJ databases">
        <title>Genome-scale model development and genomic sequencing of the oleaginous clade Lipomyces.</title>
        <authorList>
            <consortium name="Lawrence Berkeley National Laboratory"/>
            <person name="Czajka J.J."/>
            <person name="Han Y."/>
            <person name="Kim J."/>
            <person name="Mondo S.J."/>
            <person name="Hofstad B.A."/>
            <person name="Robles A."/>
            <person name="Haridas S."/>
            <person name="Riley R."/>
            <person name="LaButti K."/>
            <person name="Pangilinan J."/>
            <person name="Andreopoulos W."/>
            <person name="Lipzen A."/>
            <person name="Yan J."/>
            <person name="Wang M."/>
            <person name="Ng V."/>
            <person name="Grigoriev I.V."/>
            <person name="Spatafora J.W."/>
            <person name="Magnuson J.K."/>
            <person name="Baker S.E."/>
            <person name="Pomraning K.R."/>
        </authorList>
    </citation>
    <scope>NUCLEOTIDE SEQUENCE [LARGE SCALE GENOMIC DNA]</scope>
    <source>
        <strain evidence="10 11">Phaff 52-87</strain>
    </source>
</reference>
<evidence type="ECO:0000256" key="4">
    <source>
        <dbReference type="ARBA" id="ARBA00023015"/>
    </source>
</evidence>
<keyword evidence="6" id="KW-0804">Transcription</keyword>
<dbReference type="SUPFAM" id="SSF57701">
    <property type="entry name" value="Zn2/Cys6 DNA-binding domain"/>
    <property type="match status" value="1"/>
</dbReference>
<evidence type="ECO:0000256" key="8">
    <source>
        <dbReference type="SAM" id="MobiDB-lite"/>
    </source>
</evidence>
<dbReference type="CDD" id="cd12148">
    <property type="entry name" value="fungal_TF_MHR"/>
    <property type="match status" value="1"/>
</dbReference>
<keyword evidence="7" id="KW-0539">Nucleus</keyword>
<dbReference type="CDD" id="cd00067">
    <property type="entry name" value="GAL4"/>
    <property type="match status" value="1"/>
</dbReference>
<keyword evidence="3" id="KW-0862">Zinc</keyword>
<dbReference type="PROSITE" id="PS00463">
    <property type="entry name" value="ZN2_CY6_FUNGAL_1"/>
    <property type="match status" value="1"/>
</dbReference>
<feature type="compositionally biased region" description="Polar residues" evidence="8">
    <location>
        <begin position="660"/>
        <end position="669"/>
    </location>
</feature>
<evidence type="ECO:0000256" key="7">
    <source>
        <dbReference type="ARBA" id="ARBA00023242"/>
    </source>
</evidence>
<gene>
    <name evidence="10" type="ORF">BZA70DRAFT_275436</name>
</gene>
<keyword evidence="4" id="KW-0805">Transcription regulation</keyword>
<dbReference type="PANTHER" id="PTHR31313">
    <property type="entry name" value="TY1 ENHANCER ACTIVATOR"/>
    <property type="match status" value="1"/>
</dbReference>
<dbReference type="PANTHER" id="PTHR31313:SF78">
    <property type="entry name" value="TRANSCRIPTION FACTOR DOMAIN-CONTAINING PROTEIN"/>
    <property type="match status" value="1"/>
</dbReference>
<dbReference type="Pfam" id="PF00172">
    <property type="entry name" value="Zn_clus"/>
    <property type="match status" value="1"/>
</dbReference>
<feature type="compositionally biased region" description="Low complexity" evidence="8">
    <location>
        <begin position="641"/>
        <end position="659"/>
    </location>
</feature>
<feature type="compositionally biased region" description="Low complexity" evidence="8">
    <location>
        <begin position="135"/>
        <end position="145"/>
    </location>
</feature>
<name>A0ABR1FAS7_9ASCO</name>
<keyword evidence="11" id="KW-1185">Reference proteome</keyword>
<evidence type="ECO:0000256" key="1">
    <source>
        <dbReference type="ARBA" id="ARBA00004123"/>
    </source>
</evidence>
<feature type="compositionally biased region" description="Polar residues" evidence="8">
    <location>
        <begin position="121"/>
        <end position="134"/>
    </location>
</feature>
<accession>A0ABR1FAS7</accession>
<keyword evidence="2" id="KW-0479">Metal-binding</keyword>
<dbReference type="EMBL" id="JBBJBU010000002">
    <property type="protein sequence ID" value="KAK7206962.1"/>
    <property type="molecule type" value="Genomic_DNA"/>
</dbReference>
<protein>
    <submittedName>
        <fullName evidence="10">Nitrogen assimilation transcription factor nit-4</fullName>
    </submittedName>
</protein>
<dbReference type="RefSeq" id="XP_064769995.1">
    <property type="nucleotide sequence ID" value="XM_064912157.1"/>
</dbReference>
<comment type="caution">
    <text evidence="10">The sequence shown here is derived from an EMBL/GenBank/DDBJ whole genome shotgun (WGS) entry which is preliminary data.</text>
</comment>
<evidence type="ECO:0000313" key="10">
    <source>
        <dbReference type="EMBL" id="KAK7206962.1"/>
    </source>
</evidence>
<feature type="region of interest" description="Disordered" evidence="8">
    <location>
        <begin position="641"/>
        <end position="669"/>
    </location>
</feature>
<dbReference type="SMART" id="SM00066">
    <property type="entry name" value="GAL4"/>
    <property type="match status" value="1"/>
</dbReference>
<comment type="subcellular location">
    <subcellularLocation>
        <location evidence="1">Nucleus</location>
    </subcellularLocation>
</comment>
<feature type="region of interest" description="Disordered" evidence="8">
    <location>
        <begin position="102"/>
        <end position="145"/>
    </location>
</feature>
<dbReference type="InterPro" id="IPR036864">
    <property type="entry name" value="Zn2-C6_fun-type_DNA-bd_sf"/>
</dbReference>
<keyword evidence="5" id="KW-0238">DNA-binding</keyword>
<dbReference type="Gene3D" id="4.10.240.10">
    <property type="entry name" value="Zn(2)-C6 fungal-type DNA-binding domain"/>
    <property type="match status" value="1"/>
</dbReference>
<sequence>MHSDEDQEKWTASTSAPADSQQRARRRSVASGDRVPRACDNCSKSKSKCLLKPESSSCENCNFLNVPCTFAREVRKRGPPKGYALALENRLSSLEDLMGELRGDRGSVPAPHRAKKRALSTDDTSSESISNHSITPPTSNVATSTTTTATTTFASAPDLASTPSENQKTIVGHLSIDENLTMRYHGPTSGLHLMTFSKIYSSPFWHFPNPGFWPRTKKMIVRTEEEIVKAADETMGGVLPNLEMQDKLLDAYWTNIHPCFPVIHKSFFLSQLANDRLGLARSGTSALEQIKRRIPQVFLLSIFALAARFVEHDSDPETGYSDPGDPYASKAEYLLAQHKQSSINICMASLLMGYRELGTGGSISWTYIGNAVRMAQDLGLHRDPSVWKTILPFTNMSDDEMQIRRLVWWGVYTADQYISAWQGRPCGIHKSDFDTELPKEWPVDDESAKCFLNVIKLSQIQNDIHQAFYAVSCPDTDEGERLTVLDRRLSEWEHELPDQLKIMGDPDKKISVPVASMHAQFWTCKILLHRPFVKPTKGMEISSSHLVATSAAIAISNIAHKVCSDHGSRPSTPFMNYYCFTATIMHIFNRRNFPLLFSELSLTQCANDLKSMATVWPSARRTLQIIFNMGQATSAGFGAATQNSETNKTNTTTENGKTNYSTTTPLASSTNEATIGTEGASAQTYGQGAMFENLGFSAEQAAETIKNLMGEEFSGLPDLWDFTADLAYPFDETKPFNYSSGF</sequence>
<dbReference type="InterPro" id="IPR051615">
    <property type="entry name" value="Transcr_Regulatory_Elem"/>
</dbReference>
<proteinExistence type="predicted"/>
<dbReference type="GeneID" id="90037669"/>
<organism evidence="10 11">
    <name type="scientific">Myxozyma melibiosi</name>
    <dbReference type="NCBI Taxonomy" id="54550"/>
    <lineage>
        <taxon>Eukaryota</taxon>
        <taxon>Fungi</taxon>
        <taxon>Dikarya</taxon>
        <taxon>Ascomycota</taxon>
        <taxon>Saccharomycotina</taxon>
        <taxon>Lipomycetes</taxon>
        <taxon>Lipomycetales</taxon>
        <taxon>Lipomycetaceae</taxon>
        <taxon>Myxozyma</taxon>
    </lineage>
</organism>
<evidence type="ECO:0000313" key="11">
    <source>
        <dbReference type="Proteomes" id="UP001498771"/>
    </source>
</evidence>